<keyword evidence="3" id="KW-1185">Reference proteome</keyword>
<dbReference type="SUPFAM" id="SSF51735">
    <property type="entry name" value="NAD(P)-binding Rossmann-fold domains"/>
    <property type="match status" value="1"/>
</dbReference>
<sequence length="332" mass="36370">MRFNRRKFIKNTLVTGIGAGLLSPTTILGANEQRANAGKRIGMIGLDTGHSTAFVNSLNTDTSGRYDNYRVVAAYPKGTDNIVEWKNRIPAFTEEVRSHGVEIVNSIADLIGMVDYIILTTIDGNKHREQVLPVLEAGLPVFVDKPFTASLRDAREIAAAAKQRSTPLFSSSSLRFMDDAYAIRNGSSGRVLGVDAYSPAHLEAHHPDLFWYGIHGVEILFTLMGTGCKSVQRTFTQNTEYVVGVWNDDRIGTFRGIREGAGGYGGMVFTENGIQHLNKVDGYNALLEEIIRFFITKTPPVATEETLEIIAFMEAAEKSKQQGGNPIALAAI</sequence>
<protein>
    <submittedName>
        <fullName evidence="2">Predicted dehydrogenase</fullName>
    </submittedName>
</protein>
<gene>
    <name evidence="2" type="ORF">SAMN05444682_10365</name>
</gene>
<organism evidence="2 3">
    <name type="scientific">Parapedobacter indicus</name>
    <dbReference type="NCBI Taxonomy" id="1477437"/>
    <lineage>
        <taxon>Bacteria</taxon>
        <taxon>Pseudomonadati</taxon>
        <taxon>Bacteroidota</taxon>
        <taxon>Sphingobacteriia</taxon>
        <taxon>Sphingobacteriales</taxon>
        <taxon>Sphingobacteriaceae</taxon>
        <taxon>Parapedobacter</taxon>
    </lineage>
</organism>
<dbReference type="AlphaFoldDB" id="A0A1I3GPY7"/>
<dbReference type="InterPro" id="IPR050463">
    <property type="entry name" value="Gfo/Idh/MocA_oxidrdct_glycsds"/>
</dbReference>
<dbReference type="RefSeq" id="WP_090625875.1">
    <property type="nucleotide sequence ID" value="NZ_FOQO01000003.1"/>
</dbReference>
<dbReference type="InterPro" id="IPR036291">
    <property type="entry name" value="NAD(P)-bd_dom_sf"/>
</dbReference>
<dbReference type="Pfam" id="PF01408">
    <property type="entry name" value="GFO_IDH_MocA"/>
    <property type="match status" value="1"/>
</dbReference>
<reference evidence="2 3" key="1">
    <citation type="submission" date="2016-10" db="EMBL/GenBank/DDBJ databases">
        <authorList>
            <person name="de Groot N.N."/>
        </authorList>
    </citation>
    <scope>NUCLEOTIDE SEQUENCE [LARGE SCALE GENOMIC DNA]</scope>
    <source>
        <strain evidence="2 3">RK1</strain>
    </source>
</reference>
<evidence type="ECO:0000259" key="1">
    <source>
        <dbReference type="Pfam" id="PF01408"/>
    </source>
</evidence>
<dbReference type="OrthoDB" id="1408251at2"/>
<dbReference type="STRING" id="1477437.SAMN05444682_10365"/>
<dbReference type="Gene3D" id="3.40.50.720">
    <property type="entry name" value="NAD(P)-binding Rossmann-like Domain"/>
    <property type="match status" value="1"/>
</dbReference>
<name>A0A1I3GPY7_9SPHI</name>
<evidence type="ECO:0000313" key="3">
    <source>
        <dbReference type="Proteomes" id="UP000198670"/>
    </source>
</evidence>
<proteinExistence type="predicted"/>
<dbReference type="EMBL" id="FOQO01000003">
    <property type="protein sequence ID" value="SFI25565.1"/>
    <property type="molecule type" value="Genomic_DNA"/>
</dbReference>
<dbReference type="GO" id="GO:0000166">
    <property type="term" value="F:nucleotide binding"/>
    <property type="evidence" value="ECO:0007669"/>
    <property type="project" value="InterPro"/>
</dbReference>
<dbReference type="PROSITE" id="PS51318">
    <property type="entry name" value="TAT"/>
    <property type="match status" value="1"/>
</dbReference>
<dbReference type="InterPro" id="IPR000683">
    <property type="entry name" value="Gfo/Idh/MocA-like_OxRdtase_N"/>
</dbReference>
<dbReference type="InterPro" id="IPR006311">
    <property type="entry name" value="TAT_signal"/>
</dbReference>
<accession>A0A1I3GPY7</accession>
<dbReference type="PANTHER" id="PTHR43818:SF9">
    <property type="entry name" value="HYPOTHETICAL OXIDOREDUCTASE"/>
    <property type="match status" value="1"/>
</dbReference>
<dbReference type="Proteomes" id="UP000198670">
    <property type="component" value="Unassembled WGS sequence"/>
</dbReference>
<dbReference type="PANTHER" id="PTHR43818">
    <property type="entry name" value="BCDNA.GH03377"/>
    <property type="match status" value="1"/>
</dbReference>
<feature type="domain" description="Gfo/Idh/MocA-like oxidoreductase N-terminal" evidence="1">
    <location>
        <begin position="40"/>
        <end position="167"/>
    </location>
</feature>
<evidence type="ECO:0000313" key="2">
    <source>
        <dbReference type="EMBL" id="SFI25565.1"/>
    </source>
</evidence>